<dbReference type="PIRSF" id="PIRSF016907">
    <property type="entry name" value="Kin_ATP-NAD"/>
    <property type="match status" value="1"/>
</dbReference>
<dbReference type="InterPro" id="IPR039065">
    <property type="entry name" value="AcoX-like"/>
</dbReference>
<dbReference type="Pfam" id="PF01513">
    <property type="entry name" value="NAD_kinase"/>
    <property type="match status" value="1"/>
</dbReference>
<dbReference type="InterPro" id="IPR002504">
    <property type="entry name" value="NADK"/>
</dbReference>
<dbReference type="PANTHER" id="PTHR40697">
    <property type="entry name" value="ACETOIN CATABOLISM PROTEIN X"/>
    <property type="match status" value="1"/>
</dbReference>
<dbReference type="InterPro" id="IPR016064">
    <property type="entry name" value="NAD/diacylglycerol_kinase_sf"/>
</dbReference>
<dbReference type="EMBL" id="JAUCBP010000007">
    <property type="protein sequence ID" value="MDM7860317.1"/>
    <property type="molecule type" value="Genomic_DNA"/>
</dbReference>
<dbReference type="SUPFAM" id="SSF111331">
    <property type="entry name" value="NAD kinase/diacylglycerol kinase-like"/>
    <property type="match status" value="1"/>
</dbReference>
<keyword evidence="1" id="KW-0808">Transferase</keyword>
<dbReference type="Pfam" id="PF20143">
    <property type="entry name" value="NAD_kinase_C"/>
    <property type="match status" value="1"/>
</dbReference>
<organism evidence="1 2">
    <name type="scientific">Alteromonas arenosi</name>
    <dbReference type="NCBI Taxonomy" id="3055817"/>
    <lineage>
        <taxon>Bacteria</taxon>
        <taxon>Pseudomonadati</taxon>
        <taxon>Pseudomonadota</taxon>
        <taxon>Gammaproteobacteria</taxon>
        <taxon>Alteromonadales</taxon>
        <taxon>Alteromonadaceae</taxon>
        <taxon>Alteromonas/Salinimonas group</taxon>
        <taxon>Alteromonas</taxon>
    </lineage>
</organism>
<name>A0ABT7SVU7_9ALTE</name>
<dbReference type="Gene3D" id="3.40.50.10330">
    <property type="entry name" value="Probable inorganic polyphosphate/atp-NAD kinase, domain 1"/>
    <property type="match status" value="1"/>
</dbReference>
<dbReference type="InterPro" id="IPR011386">
    <property type="entry name" value="Put_ATP-NAD_kin"/>
</dbReference>
<sequence length="384" mass="40927">MPRKFRLGLIVNPYAGIGGATGFKGSDGAETRQQALAKGAKKLANEKTARALAHIQAYKEQCTVVTVAGEMGATTASHLGFHVEVVYTPQAHQTEAIDTQNAAEIMLEQRLDALVFAGGDGTATDIYNIVSDKVPVLGIPAGCKIHSGVYAVSPNTAGKVLAMMIRGELVTVRNAEVRDIDESAFRKGVVVAKHVGEMQVPQELRYIQAVKMGGKESDELLLQDMGDHLAELFDEYDDTMFVIGSGSTIKGAMQAIGLESTLLGVDLVFQGQVAGADLSADELLHRCQDKPVKIVVTTIGGQGHIFGRGNQQISPTLIRQAGRENIIVMGSKGKLQALDKRPLVIDTGDTELDAMLSGSMPVITGYHDAVLYPISDLISEDVDT</sequence>
<accession>A0ABT7SVU7</accession>
<keyword evidence="1" id="KW-0418">Kinase</keyword>
<evidence type="ECO:0000313" key="1">
    <source>
        <dbReference type="EMBL" id="MDM7860317.1"/>
    </source>
</evidence>
<dbReference type="PANTHER" id="PTHR40697:SF2">
    <property type="entry name" value="ATP-NAD KINASE-RELATED"/>
    <property type="match status" value="1"/>
</dbReference>
<protein>
    <submittedName>
        <fullName evidence="1">ATP-NAD kinase family protein</fullName>
    </submittedName>
</protein>
<dbReference type="RefSeq" id="WP_289364622.1">
    <property type="nucleotide sequence ID" value="NZ_JAUCBP010000007.1"/>
</dbReference>
<reference evidence="1 2" key="1">
    <citation type="submission" date="2023-06" db="EMBL/GenBank/DDBJ databases">
        <title>Alteromonas sp. ASW11-36 isolated from intertidal sand.</title>
        <authorList>
            <person name="Li Y."/>
        </authorList>
    </citation>
    <scope>NUCLEOTIDE SEQUENCE [LARGE SCALE GENOMIC DNA]</scope>
    <source>
        <strain evidence="1 2">ASW11-36</strain>
    </source>
</reference>
<dbReference type="Proteomes" id="UP001234343">
    <property type="component" value="Unassembled WGS sequence"/>
</dbReference>
<keyword evidence="2" id="KW-1185">Reference proteome</keyword>
<evidence type="ECO:0000313" key="2">
    <source>
        <dbReference type="Proteomes" id="UP001234343"/>
    </source>
</evidence>
<proteinExistence type="predicted"/>
<dbReference type="GO" id="GO:0016301">
    <property type="term" value="F:kinase activity"/>
    <property type="evidence" value="ECO:0007669"/>
    <property type="project" value="UniProtKB-KW"/>
</dbReference>
<gene>
    <name evidence="1" type="ORF">QTP81_06890</name>
</gene>
<dbReference type="InterPro" id="IPR017438">
    <property type="entry name" value="ATP-NAD_kinase_N"/>
</dbReference>
<comment type="caution">
    <text evidence="1">The sequence shown here is derived from an EMBL/GenBank/DDBJ whole genome shotgun (WGS) entry which is preliminary data.</text>
</comment>